<sequence>MKRNLWKIGVFCMTLLTFTACDQDEALQDVNPSNTNNLLAEDGCDVINFENVSEDGYVAQVNSMHGWGPVMVENTARNSNGEMEGGNRAMLFNTEAPTGDDDDLYTTDWGKALIIQELGIENEPNDNRWGGEMLLTFPEAVTLESMKVLDIDEYEDNSWVYLYDGAGNELYKVMLQPLGNNSKQTVDLGNTEGVMMLKVVLAGNDGYVGSGAIDDIMFCVSPVTPPTYEDKGCTRTQGYWKNHADPKKKQYDTTWDNYLNKTFYNSGMNYLAVLNTSPKGDAYIILAHQYIAAELNVASGASIPQDVLAAWNAATAYFKGETSPSRSELLAWAELLDDYNNGIVGPGHCD</sequence>
<dbReference type="Proteomes" id="UP000478546">
    <property type="component" value="Unassembled WGS sequence"/>
</dbReference>
<dbReference type="RefSeq" id="WP_162345197.1">
    <property type="nucleotide sequence ID" value="NZ_JAAEAA010000004.1"/>
</dbReference>
<name>A0A6B2GYR0_9BACT</name>
<accession>A0A6B2GYR0</accession>
<feature type="chain" id="PRO_5025596717" evidence="1">
    <location>
        <begin position="23"/>
        <end position="350"/>
    </location>
</feature>
<evidence type="ECO:0000256" key="1">
    <source>
        <dbReference type="SAM" id="SignalP"/>
    </source>
</evidence>
<gene>
    <name evidence="2" type="ORF">GWO68_04345</name>
</gene>
<organism evidence="2 3">
    <name type="scientific">Pontibacter fetidus</name>
    <dbReference type="NCBI Taxonomy" id="2700082"/>
    <lineage>
        <taxon>Bacteria</taxon>
        <taxon>Pseudomonadati</taxon>
        <taxon>Bacteroidota</taxon>
        <taxon>Cytophagia</taxon>
        <taxon>Cytophagales</taxon>
        <taxon>Hymenobacteraceae</taxon>
        <taxon>Pontibacter</taxon>
    </lineage>
</organism>
<keyword evidence="1" id="KW-0732">Signal</keyword>
<protein>
    <submittedName>
        <fullName evidence="2">Uncharacterized protein</fullName>
    </submittedName>
</protein>
<evidence type="ECO:0000313" key="2">
    <source>
        <dbReference type="EMBL" id="NDK55141.1"/>
    </source>
</evidence>
<dbReference type="AlphaFoldDB" id="A0A6B2GYR0"/>
<evidence type="ECO:0000313" key="3">
    <source>
        <dbReference type="Proteomes" id="UP000478546"/>
    </source>
</evidence>
<dbReference type="EMBL" id="JAAEAA010000004">
    <property type="protein sequence ID" value="NDK55141.1"/>
    <property type="molecule type" value="Genomic_DNA"/>
</dbReference>
<proteinExistence type="predicted"/>
<comment type="caution">
    <text evidence="2">The sequence shown here is derived from an EMBL/GenBank/DDBJ whole genome shotgun (WGS) entry which is preliminary data.</text>
</comment>
<keyword evidence="3" id="KW-1185">Reference proteome</keyword>
<dbReference type="PROSITE" id="PS51257">
    <property type="entry name" value="PROKAR_LIPOPROTEIN"/>
    <property type="match status" value="1"/>
</dbReference>
<reference evidence="2 3" key="1">
    <citation type="submission" date="2020-01" db="EMBL/GenBank/DDBJ databases">
        <authorList>
            <person name="Kim M.K."/>
        </authorList>
    </citation>
    <scope>NUCLEOTIDE SEQUENCE [LARGE SCALE GENOMIC DNA]</scope>
    <source>
        <strain evidence="2 3">BT213</strain>
    </source>
</reference>
<feature type="signal peptide" evidence="1">
    <location>
        <begin position="1"/>
        <end position="22"/>
    </location>
</feature>